<accession>A0A7J7JNH0</accession>
<evidence type="ECO:0000313" key="2">
    <source>
        <dbReference type="Proteomes" id="UP000593567"/>
    </source>
</evidence>
<proteinExistence type="predicted"/>
<dbReference type="EMBL" id="VXIV02002135">
    <property type="protein sequence ID" value="KAF6027144.1"/>
    <property type="molecule type" value="Genomic_DNA"/>
</dbReference>
<sequence>MSRPQLEDAAAVWDLRLQYLIKDIEQVQNNAIRFIAKLKGRDSITAARDKLNLETLPDRRFKLRHKLLLRLLSNEENHASLTSSYELMNSKT</sequence>
<gene>
    <name evidence="1" type="ORF">EB796_014545</name>
</gene>
<comment type="caution">
    <text evidence="1">The sequence shown here is derived from an EMBL/GenBank/DDBJ whole genome shotgun (WGS) entry which is preliminary data.</text>
</comment>
<dbReference type="Proteomes" id="UP000593567">
    <property type="component" value="Unassembled WGS sequence"/>
</dbReference>
<dbReference type="AlphaFoldDB" id="A0A7J7JNH0"/>
<protein>
    <submittedName>
        <fullName evidence="1">Uncharacterized protein</fullName>
    </submittedName>
</protein>
<keyword evidence="2" id="KW-1185">Reference proteome</keyword>
<organism evidence="1 2">
    <name type="scientific">Bugula neritina</name>
    <name type="common">Brown bryozoan</name>
    <name type="synonym">Sertularia neritina</name>
    <dbReference type="NCBI Taxonomy" id="10212"/>
    <lineage>
        <taxon>Eukaryota</taxon>
        <taxon>Metazoa</taxon>
        <taxon>Spiralia</taxon>
        <taxon>Lophotrochozoa</taxon>
        <taxon>Bryozoa</taxon>
        <taxon>Gymnolaemata</taxon>
        <taxon>Cheilostomatida</taxon>
        <taxon>Flustrina</taxon>
        <taxon>Buguloidea</taxon>
        <taxon>Bugulidae</taxon>
        <taxon>Bugula</taxon>
    </lineage>
</organism>
<name>A0A7J7JNH0_BUGNE</name>
<reference evidence="1" key="1">
    <citation type="submission" date="2020-06" db="EMBL/GenBank/DDBJ databases">
        <title>Draft genome of Bugula neritina, a colonial animal packing powerful symbionts and potential medicines.</title>
        <authorList>
            <person name="Rayko M."/>
        </authorList>
    </citation>
    <scope>NUCLEOTIDE SEQUENCE [LARGE SCALE GENOMIC DNA]</scope>
    <source>
        <strain evidence="1">Kwan_BN1</strain>
    </source>
</reference>
<evidence type="ECO:0000313" key="1">
    <source>
        <dbReference type="EMBL" id="KAF6027144.1"/>
    </source>
</evidence>